<dbReference type="Proteomes" id="UP000823388">
    <property type="component" value="Chromosome 4K"/>
</dbReference>
<feature type="compositionally biased region" description="Pro residues" evidence="1">
    <location>
        <begin position="37"/>
        <end position="52"/>
    </location>
</feature>
<feature type="compositionally biased region" description="Basic and acidic residues" evidence="1">
    <location>
        <begin position="159"/>
        <end position="184"/>
    </location>
</feature>
<evidence type="ECO:0000256" key="1">
    <source>
        <dbReference type="SAM" id="MobiDB-lite"/>
    </source>
</evidence>
<feature type="compositionally biased region" description="Basic residues" evidence="1">
    <location>
        <begin position="86"/>
        <end position="102"/>
    </location>
</feature>
<evidence type="ECO:0000313" key="2">
    <source>
        <dbReference type="EMBL" id="KAG2609968.1"/>
    </source>
</evidence>
<dbReference type="AlphaFoldDB" id="A0A8T0TJX4"/>
<feature type="compositionally biased region" description="Low complexity" evidence="1">
    <location>
        <begin position="194"/>
        <end position="203"/>
    </location>
</feature>
<feature type="region of interest" description="Disordered" evidence="1">
    <location>
        <begin position="20"/>
        <end position="118"/>
    </location>
</feature>
<name>A0A8T0TJX4_PANVG</name>
<evidence type="ECO:0000313" key="3">
    <source>
        <dbReference type="Proteomes" id="UP000823388"/>
    </source>
</evidence>
<reference evidence="2" key="1">
    <citation type="submission" date="2020-05" db="EMBL/GenBank/DDBJ databases">
        <title>WGS assembly of Panicum virgatum.</title>
        <authorList>
            <person name="Lovell J.T."/>
            <person name="Jenkins J."/>
            <person name="Shu S."/>
            <person name="Juenger T.E."/>
            <person name="Schmutz J."/>
        </authorList>
    </citation>
    <scope>NUCLEOTIDE SEQUENCE</scope>
    <source>
        <strain evidence="2">AP13</strain>
    </source>
</reference>
<accession>A0A8T0TJX4</accession>
<feature type="compositionally biased region" description="Polar residues" evidence="1">
    <location>
        <begin position="73"/>
        <end position="82"/>
    </location>
</feature>
<proteinExistence type="predicted"/>
<protein>
    <submittedName>
        <fullName evidence="2">Uncharacterized protein</fullName>
    </submittedName>
</protein>
<dbReference type="EMBL" id="CM029043">
    <property type="protein sequence ID" value="KAG2609968.1"/>
    <property type="molecule type" value="Genomic_DNA"/>
</dbReference>
<comment type="caution">
    <text evidence="2">The sequence shown here is derived from an EMBL/GenBank/DDBJ whole genome shotgun (WGS) entry which is preliminary data.</text>
</comment>
<gene>
    <name evidence="2" type="ORF">PVAP13_4KG080400</name>
</gene>
<keyword evidence="3" id="KW-1185">Reference proteome</keyword>
<sequence>MERIGNKSAFGGISVALPVNHAALQPPPPGRLHSTHQPPPLQPSAASRPPPRSVAAGSSCFAGRRLTGALASRSPTSTTHSCSATRAHRTVRARRTAARRASSRLAAGSRLPRGTSSWSAVCGRAPVVPLGARVLSAAGPPARDGAQIGHHQDGVGSSRDGRGGARSIVRDGHGVQRQHAGDRAARRRDRPCRRPACARQLHQ</sequence>
<feature type="region of interest" description="Disordered" evidence="1">
    <location>
        <begin position="138"/>
        <end position="203"/>
    </location>
</feature>
<organism evidence="2 3">
    <name type="scientific">Panicum virgatum</name>
    <name type="common">Blackwell switchgrass</name>
    <dbReference type="NCBI Taxonomy" id="38727"/>
    <lineage>
        <taxon>Eukaryota</taxon>
        <taxon>Viridiplantae</taxon>
        <taxon>Streptophyta</taxon>
        <taxon>Embryophyta</taxon>
        <taxon>Tracheophyta</taxon>
        <taxon>Spermatophyta</taxon>
        <taxon>Magnoliopsida</taxon>
        <taxon>Liliopsida</taxon>
        <taxon>Poales</taxon>
        <taxon>Poaceae</taxon>
        <taxon>PACMAD clade</taxon>
        <taxon>Panicoideae</taxon>
        <taxon>Panicodae</taxon>
        <taxon>Paniceae</taxon>
        <taxon>Panicinae</taxon>
        <taxon>Panicum</taxon>
        <taxon>Panicum sect. Hiantes</taxon>
    </lineage>
</organism>